<dbReference type="InterPro" id="IPR008948">
    <property type="entry name" value="L-Aspartase-like"/>
</dbReference>
<dbReference type="EMBL" id="QXGH01000036">
    <property type="protein sequence ID" value="RHW24116.1"/>
    <property type="molecule type" value="Genomic_DNA"/>
</dbReference>
<organism evidence="4 5">
    <name type="scientific">Nocardioides immobilis</name>
    <dbReference type="NCBI Taxonomy" id="2049295"/>
    <lineage>
        <taxon>Bacteria</taxon>
        <taxon>Bacillati</taxon>
        <taxon>Actinomycetota</taxon>
        <taxon>Actinomycetes</taxon>
        <taxon>Propionibacteriales</taxon>
        <taxon>Nocardioidaceae</taxon>
        <taxon>Nocardioides</taxon>
    </lineage>
</organism>
<dbReference type="PANTHER" id="PTHR43172:SF2">
    <property type="entry name" value="ADENYLOSUCCINATE LYASE C-TERMINAL DOMAIN-CONTAINING PROTEIN"/>
    <property type="match status" value="1"/>
</dbReference>
<dbReference type="Proteomes" id="UP000283644">
    <property type="component" value="Unassembled WGS sequence"/>
</dbReference>
<name>A0A417XUU5_9ACTN</name>
<gene>
    <name evidence="4" type="ORF">D0Z08_26300</name>
</gene>
<dbReference type="Pfam" id="PF00206">
    <property type="entry name" value="Lyase_1"/>
    <property type="match status" value="1"/>
</dbReference>
<evidence type="ECO:0000313" key="4">
    <source>
        <dbReference type="EMBL" id="RHW24116.1"/>
    </source>
</evidence>
<dbReference type="InterPro" id="IPR022761">
    <property type="entry name" value="Fumarate_lyase_N"/>
</dbReference>
<proteinExistence type="inferred from homology"/>
<dbReference type="PRINTS" id="PR00149">
    <property type="entry name" value="FUMRATELYASE"/>
</dbReference>
<dbReference type="PANTHER" id="PTHR43172">
    <property type="entry name" value="ADENYLOSUCCINATE LYASE"/>
    <property type="match status" value="1"/>
</dbReference>
<evidence type="ECO:0000259" key="3">
    <source>
        <dbReference type="Pfam" id="PF00206"/>
    </source>
</evidence>
<dbReference type="GO" id="GO:0016829">
    <property type="term" value="F:lyase activity"/>
    <property type="evidence" value="ECO:0007669"/>
    <property type="project" value="UniProtKB-KW"/>
</dbReference>
<dbReference type="GO" id="GO:0016853">
    <property type="term" value="F:isomerase activity"/>
    <property type="evidence" value="ECO:0007669"/>
    <property type="project" value="UniProtKB-KW"/>
</dbReference>
<dbReference type="SUPFAM" id="SSF48557">
    <property type="entry name" value="L-aspartase-like"/>
    <property type="match status" value="1"/>
</dbReference>
<accession>A0A417XUU5</accession>
<comment type="similarity">
    <text evidence="2">Belongs to the class-II fumarase/aspartase family.</text>
</comment>
<reference evidence="4 5" key="1">
    <citation type="submission" date="2018-09" db="EMBL/GenBank/DDBJ databases">
        <title>Genome sequencing of Nocardioides immobilis CCTCC AB 2017083 for comparison to Nocardioides silvaticus.</title>
        <authorList>
            <person name="Li C."/>
            <person name="Wang G."/>
        </authorList>
    </citation>
    <scope>NUCLEOTIDE SEQUENCE [LARGE SCALE GENOMIC DNA]</scope>
    <source>
        <strain evidence="4 5">CCTCC AB 2017083</strain>
    </source>
</reference>
<evidence type="ECO:0000256" key="2">
    <source>
        <dbReference type="ARBA" id="ARBA00034772"/>
    </source>
</evidence>
<dbReference type="InterPro" id="IPR020557">
    <property type="entry name" value="Fumarate_lyase_CS"/>
</dbReference>
<feature type="domain" description="Fumarate lyase N-terminal" evidence="3">
    <location>
        <begin position="28"/>
        <end position="294"/>
    </location>
</feature>
<dbReference type="PROSITE" id="PS00163">
    <property type="entry name" value="FUMARATE_LYASES"/>
    <property type="match status" value="1"/>
</dbReference>
<dbReference type="InterPro" id="IPR000362">
    <property type="entry name" value="Fumarate_lyase_fam"/>
</dbReference>
<evidence type="ECO:0000256" key="1">
    <source>
        <dbReference type="ARBA" id="ARBA00023239"/>
    </source>
</evidence>
<dbReference type="OrthoDB" id="9768878at2"/>
<dbReference type="AlphaFoldDB" id="A0A417XUU5"/>
<keyword evidence="5" id="KW-1185">Reference proteome</keyword>
<dbReference type="Gene3D" id="1.20.200.10">
    <property type="entry name" value="Fumarase/aspartase (Central domain)"/>
    <property type="match status" value="1"/>
</dbReference>
<protein>
    <submittedName>
        <fullName evidence="4">3-carboxy-cis,cis-muconate cycloisomerase</fullName>
    </submittedName>
</protein>
<sequence length="409" mass="43078">MTDLLWPGDHRAGDLMSAAALLDAMLAVEAAWSAALIDRGIAPEASRVDQRLLAGLLDENDHQTVAVGAEDAGNPVVPLVRLLRDRLGAEEAPSRWLHRGLTSQDVLDTALMTCARDAVGVIRAEVRVQIGLLCGLVERYRRTEMVARTLGQHAVPTTFGLKAGHWLNGVLDVLEDLERATFPVQFGGAAGTLAATVELAESLPSPVEAATGAAEVAADLLGLAPSLPWHGVRTPVTRIGDLAVRCTDAWGHVANDVIALSRPEIAEVREGVGGGSSTMPHKSNPVLSVLVRRAAIAAPPLASTLHIAAADSTDERSAGAWHVEWATLRTLTRRTVVAGSQTTDLLRALHIDEERMATTLSAASGVRSEQQTMAALTGHEPAATYVGASDAFIDAALVRARAALSEADR</sequence>
<evidence type="ECO:0000313" key="5">
    <source>
        <dbReference type="Proteomes" id="UP000283644"/>
    </source>
</evidence>
<keyword evidence="1" id="KW-0456">Lyase</keyword>
<comment type="caution">
    <text evidence="4">The sequence shown here is derived from an EMBL/GenBank/DDBJ whole genome shotgun (WGS) entry which is preliminary data.</text>
</comment>
<keyword evidence="4" id="KW-0413">Isomerase</keyword>